<evidence type="ECO:0000256" key="4">
    <source>
        <dbReference type="ARBA" id="ARBA00022723"/>
    </source>
</evidence>
<organism evidence="8">
    <name type="scientific">marine sediment metagenome</name>
    <dbReference type="NCBI Taxonomy" id="412755"/>
    <lineage>
        <taxon>unclassified sequences</taxon>
        <taxon>metagenomes</taxon>
        <taxon>ecological metagenomes</taxon>
    </lineage>
</organism>
<keyword evidence="5" id="KW-0408">Iron</keyword>
<name>A0A0F8WIK7_9ZZZZ</name>
<evidence type="ECO:0000256" key="6">
    <source>
        <dbReference type="ARBA" id="ARBA00023014"/>
    </source>
</evidence>
<keyword evidence="6" id="KW-0411">Iron-sulfur</keyword>
<evidence type="ECO:0000256" key="2">
    <source>
        <dbReference type="ARBA" id="ARBA00022485"/>
    </source>
</evidence>
<dbReference type="Pfam" id="PF04055">
    <property type="entry name" value="Radical_SAM"/>
    <property type="match status" value="1"/>
</dbReference>
<dbReference type="AlphaFoldDB" id="A0A0F8WIK7"/>
<dbReference type="InterPro" id="IPR013785">
    <property type="entry name" value="Aldolase_TIM"/>
</dbReference>
<dbReference type="InterPro" id="IPR040072">
    <property type="entry name" value="Methyltransferase_A"/>
</dbReference>
<dbReference type="GO" id="GO:0051539">
    <property type="term" value="F:4 iron, 4 sulfur cluster binding"/>
    <property type="evidence" value="ECO:0007669"/>
    <property type="project" value="UniProtKB-KW"/>
</dbReference>
<keyword evidence="4" id="KW-0479">Metal-binding</keyword>
<keyword evidence="2" id="KW-0004">4Fe-4S</keyword>
<evidence type="ECO:0000259" key="7">
    <source>
        <dbReference type="PROSITE" id="PS51918"/>
    </source>
</evidence>
<dbReference type="PANTHER" id="PTHR30544">
    <property type="entry name" value="23S RRNA METHYLTRANSFERASE"/>
    <property type="match status" value="1"/>
</dbReference>
<dbReference type="PROSITE" id="PS51918">
    <property type="entry name" value="RADICAL_SAM"/>
    <property type="match status" value="1"/>
</dbReference>
<evidence type="ECO:0000313" key="8">
    <source>
        <dbReference type="EMBL" id="KKK56707.1"/>
    </source>
</evidence>
<keyword evidence="3" id="KW-0949">S-adenosyl-L-methionine</keyword>
<feature type="domain" description="Radical SAM core" evidence="7">
    <location>
        <begin position="35"/>
        <end position="137"/>
    </location>
</feature>
<dbReference type="GO" id="GO:0030488">
    <property type="term" value="P:tRNA methylation"/>
    <property type="evidence" value="ECO:0007669"/>
    <property type="project" value="TreeGrafter"/>
</dbReference>
<dbReference type="InterPro" id="IPR058240">
    <property type="entry name" value="rSAM_sf"/>
</dbReference>
<dbReference type="GO" id="GO:0046872">
    <property type="term" value="F:metal ion binding"/>
    <property type="evidence" value="ECO:0007669"/>
    <property type="project" value="UniProtKB-KW"/>
</dbReference>
<dbReference type="PANTHER" id="PTHR30544:SF5">
    <property type="entry name" value="RADICAL SAM CORE DOMAIN-CONTAINING PROTEIN"/>
    <property type="match status" value="1"/>
</dbReference>
<dbReference type="EMBL" id="LAZR01064857">
    <property type="protein sequence ID" value="KKK56707.1"/>
    <property type="molecule type" value="Genomic_DNA"/>
</dbReference>
<evidence type="ECO:0000256" key="3">
    <source>
        <dbReference type="ARBA" id="ARBA00022691"/>
    </source>
</evidence>
<evidence type="ECO:0000256" key="1">
    <source>
        <dbReference type="ARBA" id="ARBA00001966"/>
    </source>
</evidence>
<comment type="caution">
    <text evidence="8">The sequence shown here is derived from an EMBL/GenBank/DDBJ whole genome shotgun (WGS) entry which is preliminary data.</text>
</comment>
<protein>
    <recommendedName>
        <fullName evidence="7">Radical SAM core domain-containing protein</fullName>
    </recommendedName>
</protein>
<dbReference type="GO" id="GO:0003824">
    <property type="term" value="F:catalytic activity"/>
    <property type="evidence" value="ECO:0007669"/>
    <property type="project" value="InterPro"/>
</dbReference>
<dbReference type="SUPFAM" id="SSF102114">
    <property type="entry name" value="Radical SAM enzymes"/>
    <property type="match status" value="1"/>
</dbReference>
<reference evidence="8" key="1">
    <citation type="journal article" date="2015" name="Nature">
        <title>Complex archaea that bridge the gap between prokaryotes and eukaryotes.</title>
        <authorList>
            <person name="Spang A."/>
            <person name="Saw J.H."/>
            <person name="Jorgensen S.L."/>
            <person name="Zaremba-Niedzwiedzka K."/>
            <person name="Martijn J."/>
            <person name="Lind A.E."/>
            <person name="van Eijk R."/>
            <person name="Schleper C."/>
            <person name="Guy L."/>
            <person name="Ettema T.J."/>
        </authorList>
    </citation>
    <scope>NUCLEOTIDE SEQUENCE</scope>
</reference>
<comment type="cofactor">
    <cofactor evidence="1">
        <name>[4Fe-4S] cluster</name>
        <dbReference type="ChEBI" id="CHEBI:49883"/>
    </cofactor>
</comment>
<accession>A0A0F8WIK7</accession>
<sequence length="137" mass="14936">MSRIETARESTGQRRAVKYVSRYGSYRIETTYVNHDHKAIVCFSTQVGCPFTCTHCAVGAKGFVRNLTADEMVEQCMDVLNEEQPSAPVLFSAMGAGEPLANIDEVVEALDRLSQNGSTALSTIVPSTAALERFANK</sequence>
<dbReference type="SFLD" id="SFLDS00029">
    <property type="entry name" value="Radical_SAM"/>
    <property type="match status" value="1"/>
</dbReference>
<evidence type="ECO:0000256" key="5">
    <source>
        <dbReference type="ARBA" id="ARBA00023004"/>
    </source>
</evidence>
<dbReference type="GO" id="GO:0070475">
    <property type="term" value="P:rRNA base methylation"/>
    <property type="evidence" value="ECO:0007669"/>
    <property type="project" value="TreeGrafter"/>
</dbReference>
<dbReference type="InterPro" id="IPR007197">
    <property type="entry name" value="rSAM"/>
</dbReference>
<feature type="non-terminal residue" evidence="8">
    <location>
        <position position="137"/>
    </location>
</feature>
<gene>
    <name evidence="8" type="ORF">LCGC14_3061820</name>
</gene>
<proteinExistence type="predicted"/>
<dbReference type="Gene3D" id="3.20.20.70">
    <property type="entry name" value="Aldolase class I"/>
    <property type="match status" value="1"/>
</dbReference>